<organism evidence="8 9">
    <name type="scientific">Frankia nepalensis</name>
    <dbReference type="NCBI Taxonomy" id="1836974"/>
    <lineage>
        <taxon>Bacteria</taxon>
        <taxon>Bacillati</taxon>
        <taxon>Actinomycetota</taxon>
        <taxon>Actinomycetes</taxon>
        <taxon>Frankiales</taxon>
        <taxon>Frankiaceae</taxon>
        <taxon>Frankia</taxon>
    </lineage>
</organism>
<feature type="domain" description="Integral membrane bound transporter" evidence="7">
    <location>
        <begin position="123"/>
        <end position="248"/>
    </location>
</feature>
<dbReference type="InterPro" id="IPR049453">
    <property type="entry name" value="Memb_transporter_dom"/>
</dbReference>
<dbReference type="RefSeq" id="WP_203031859.1">
    <property type="nucleotide sequence ID" value="NZ_JAEACQ010000339.1"/>
</dbReference>
<evidence type="ECO:0000259" key="7">
    <source>
        <dbReference type="Pfam" id="PF13515"/>
    </source>
</evidence>
<feature type="region of interest" description="Disordered" evidence="5">
    <location>
        <begin position="287"/>
        <end position="340"/>
    </location>
</feature>
<dbReference type="AlphaFoldDB" id="A0A937RPA3"/>
<evidence type="ECO:0000256" key="1">
    <source>
        <dbReference type="ARBA" id="ARBA00004141"/>
    </source>
</evidence>
<dbReference type="Proteomes" id="UP000604475">
    <property type="component" value="Unassembled WGS sequence"/>
</dbReference>
<evidence type="ECO:0000256" key="4">
    <source>
        <dbReference type="ARBA" id="ARBA00023136"/>
    </source>
</evidence>
<reference evidence="8" key="1">
    <citation type="submission" date="2020-12" db="EMBL/GenBank/DDBJ databases">
        <title>Genomic characterization of non-nitrogen-fixing Frankia strains.</title>
        <authorList>
            <person name="Carlos-Shanley C."/>
            <person name="Guerra T."/>
            <person name="Hahn D."/>
        </authorList>
    </citation>
    <scope>NUCLEOTIDE SEQUENCE</scope>
    <source>
        <strain evidence="8">CN6</strain>
    </source>
</reference>
<feature type="transmembrane region" description="Helical" evidence="6">
    <location>
        <begin position="167"/>
        <end position="192"/>
    </location>
</feature>
<feature type="compositionally biased region" description="Pro residues" evidence="5">
    <location>
        <begin position="301"/>
        <end position="312"/>
    </location>
</feature>
<dbReference type="GO" id="GO:0016020">
    <property type="term" value="C:membrane"/>
    <property type="evidence" value="ECO:0007669"/>
    <property type="project" value="UniProtKB-SubCell"/>
</dbReference>
<feature type="region of interest" description="Disordered" evidence="5">
    <location>
        <begin position="1"/>
        <end position="20"/>
    </location>
</feature>
<gene>
    <name evidence="8" type="ORF">I7412_36260</name>
</gene>
<protein>
    <submittedName>
        <fullName evidence="8">FUSC family protein</fullName>
    </submittedName>
</protein>
<keyword evidence="3 6" id="KW-1133">Transmembrane helix</keyword>
<keyword evidence="2 6" id="KW-0812">Transmembrane</keyword>
<keyword evidence="9" id="KW-1185">Reference proteome</keyword>
<evidence type="ECO:0000256" key="3">
    <source>
        <dbReference type="ARBA" id="ARBA00022989"/>
    </source>
</evidence>
<keyword evidence="4 6" id="KW-0472">Membrane</keyword>
<evidence type="ECO:0000256" key="2">
    <source>
        <dbReference type="ARBA" id="ARBA00022692"/>
    </source>
</evidence>
<feature type="non-terminal residue" evidence="8">
    <location>
        <position position="1"/>
    </location>
</feature>
<comment type="subcellular location">
    <subcellularLocation>
        <location evidence="1">Membrane</location>
        <topology evidence="1">Multi-pass membrane protein</topology>
    </subcellularLocation>
</comment>
<evidence type="ECO:0000313" key="8">
    <source>
        <dbReference type="EMBL" id="MBL7632515.1"/>
    </source>
</evidence>
<comment type="caution">
    <text evidence="8">The sequence shown here is derived from an EMBL/GenBank/DDBJ whole genome shotgun (WGS) entry which is preliminary data.</text>
</comment>
<accession>A0A937RPA3</accession>
<evidence type="ECO:0000256" key="6">
    <source>
        <dbReference type="SAM" id="Phobius"/>
    </source>
</evidence>
<evidence type="ECO:0000256" key="5">
    <source>
        <dbReference type="SAM" id="MobiDB-lite"/>
    </source>
</evidence>
<dbReference type="EMBL" id="JAEACQ010000339">
    <property type="protein sequence ID" value="MBL7632515.1"/>
    <property type="molecule type" value="Genomic_DNA"/>
</dbReference>
<name>A0A937RPA3_9ACTN</name>
<evidence type="ECO:0000313" key="9">
    <source>
        <dbReference type="Proteomes" id="UP000604475"/>
    </source>
</evidence>
<proteinExistence type="predicted"/>
<dbReference type="Pfam" id="PF13515">
    <property type="entry name" value="FUSC_2"/>
    <property type="match status" value="1"/>
</dbReference>
<sequence length="473" mass="48770">VAAAAARGVSWSRSGRPGSAAPAAATAAAARGAGPAPRSVPAGVMARTVAERADVAQARGGVARAWIVAWHRLAVAVDELAAPSAGSPPPLIPPTRDILLEGLRPDSPAWPWAARCAVATFGAALLAIAAGIERPYWAPVAAAAVLEVRTARVAGQRTVQRAVGTGVGALAAIALLAVPLPVWALIAVATVLQGGVQLLNVANHALGSVLLTPLTLLLVEFARPGIPVEPLIRPRVLDTLLGVMVGLIAAWSLWPRAAARRLPHALAESIDATGALLALELAEAPARDGNAPGSADWEPIPGEPAPGEPAPAEPARRDPVSGRPVSGAPAPGEPAGPGLTCQVQLSRLADQHDDQYRRLAARHHVEASLAWLSELQVDAENEPGETARAAWPAVVAARRLGYLVLVEPKELNKALRATRASPEAIRALFDRLARGVMGDSAPPPREPPQLPPFPPLQHEFAALVDAAPDTARG</sequence>